<dbReference type="InterPro" id="IPR003593">
    <property type="entry name" value="AAA+_ATPase"/>
</dbReference>
<keyword evidence="5" id="KW-1185">Reference proteome</keyword>
<evidence type="ECO:0000313" key="5">
    <source>
        <dbReference type="Proteomes" id="UP001163046"/>
    </source>
</evidence>
<dbReference type="GO" id="GO:0080008">
    <property type="term" value="C:Cul4-RING E3 ubiquitin ligase complex"/>
    <property type="evidence" value="ECO:0007669"/>
    <property type="project" value="TreeGrafter"/>
</dbReference>
<dbReference type="PANTHER" id="PTHR19860:SF18">
    <property type="entry name" value="DUF4062 DOMAIN-CONTAINING PROTEIN"/>
    <property type="match status" value="1"/>
</dbReference>
<dbReference type="PANTHER" id="PTHR19860">
    <property type="entry name" value="DDB1- AND CUL4-ASSOCIATED FACTOR 12-RELATED"/>
    <property type="match status" value="1"/>
</dbReference>
<dbReference type="InterPro" id="IPR051191">
    <property type="entry name" value="DCAF12"/>
</dbReference>
<reference evidence="4" key="1">
    <citation type="submission" date="2023-01" db="EMBL/GenBank/DDBJ databases">
        <title>Genome assembly of the deep-sea coral Lophelia pertusa.</title>
        <authorList>
            <person name="Herrera S."/>
            <person name="Cordes E."/>
        </authorList>
    </citation>
    <scope>NUCLEOTIDE SEQUENCE</scope>
    <source>
        <strain evidence="4">USNM1676648</strain>
        <tissue evidence="4">Polyp</tissue>
    </source>
</reference>
<gene>
    <name evidence="4" type="ORF">OS493_016619</name>
</gene>
<keyword evidence="1" id="KW-0677">Repeat</keyword>
<dbReference type="Gene3D" id="3.40.50.300">
    <property type="entry name" value="P-loop containing nucleotide triphosphate hydrolases"/>
    <property type="match status" value="1"/>
</dbReference>
<organism evidence="4 5">
    <name type="scientific">Desmophyllum pertusum</name>
    <dbReference type="NCBI Taxonomy" id="174260"/>
    <lineage>
        <taxon>Eukaryota</taxon>
        <taxon>Metazoa</taxon>
        <taxon>Cnidaria</taxon>
        <taxon>Anthozoa</taxon>
        <taxon>Hexacorallia</taxon>
        <taxon>Scleractinia</taxon>
        <taxon>Caryophylliina</taxon>
        <taxon>Caryophylliidae</taxon>
        <taxon>Desmophyllum</taxon>
    </lineage>
</organism>
<accession>A0A9W9ZCY3</accession>
<dbReference type="InterPro" id="IPR027417">
    <property type="entry name" value="P-loop_NTPase"/>
</dbReference>
<dbReference type="AlphaFoldDB" id="A0A9W9ZCY3"/>
<evidence type="ECO:0000259" key="3">
    <source>
        <dbReference type="SMART" id="SM00382"/>
    </source>
</evidence>
<evidence type="ECO:0000256" key="2">
    <source>
        <dbReference type="SAM" id="MobiDB-lite"/>
    </source>
</evidence>
<comment type="caution">
    <text evidence="4">The sequence shown here is derived from an EMBL/GenBank/DDBJ whole genome shotgun (WGS) entry which is preliminary data.</text>
</comment>
<dbReference type="Pfam" id="PF13401">
    <property type="entry name" value="AAA_22"/>
    <property type="match status" value="1"/>
</dbReference>
<dbReference type="EMBL" id="MU826358">
    <property type="protein sequence ID" value="KAJ7379382.1"/>
    <property type="molecule type" value="Genomic_DNA"/>
</dbReference>
<sequence length="680" mass="76123">MVVPSAVLGTFMTSLPGSDEEILPPVLVLAGESGCGKSTLVAHWLKQITSSYPQIITIPHFVGCDSGSSDIANFMRRCTSELRLQYLDSDVDDVTDNQDLCDFARVTEAFRAAISLGPSVIVLDGADHLGHALDVAAFKVKEMEWLPVSVPVSCRIIVTTTRADITYRALSQRRDAYCIDVPRLFDVRGKNDLLKEYVGSNYKFLDAARLSKITSSTLAHLPLFYVALACELRVLGAHKNSDRLLESYVHASTLFDLWSLIFRRWTHDYGWLRPAVSRSPVPAIKTQVSRDRMNSGWVADVLRLFALSREGLSESEALGALQVMGYMKNYQVTNAHWEMFRLIAEHALIELPSGLLTFPHQSLRGTVEIALLGNLTSPSQERAVSPAFQESWERQKQQGHTVLSSFFSKQPSSGRVVDELPWQLNMSGNMEALSKTLCEPRVFLRFVSSRSEQRRKIDLLSYWSILKRANRKPEEILYQMAAKAEERLHNESMELPEREIGSASSKTKEYSAVDELCRKESDENFSQLEVALIFCFSGKFLAENGHDVMAHNLLLNAYKMAYPVVSVKDIYLMCDIQESLGSLYLKLSEMSKAMVWFNGALKSAGEMTRVPDTFEHAAMIGRLLNHIALCQLPSHVALPPEVQGRSRPSTRGGRVKTPSTGKERTEETGSDNVGGIWMKR</sequence>
<proteinExistence type="predicted"/>
<dbReference type="SMART" id="SM00382">
    <property type="entry name" value="AAA"/>
    <property type="match status" value="1"/>
</dbReference>
<evidence type="ECO:0000256" key="1">
    <source>
        <dbReference type="ARBA" id="ARBA00022737"/>
    </source>
</evidence>
<feature type="domain" description="AAA+ ATPase" evidence="3">
    <location>
        <begin position="23"/>
        <end position="185"/>
    </location>
</feature>
<feature type="region of interest" description="Disordered" evidence="2">
    <location>
        <begin position="640"/>
        <end position="680"/>
    </location>
</feature>
<dbReference type="InterPro" id="IPR049945">
    <property type="entry name" value="AAA_22"/>
</dbReference>
<name>A0A9W9ZCY3_9CNID</name>
<dbReference type="SUPFAM" id="SSF52540">
    <property type="entry name" value="P-loop containing nucleoside triphosphate hydrolases"/>
    <property type="match status" value="1"/>
</dbReference>
<dbReference type="GO" id="GO:0016887">
    <property type="term" value="F:ATP hydrolysis activity"/>
    <property type="evidence" value="ECO:0007669"/>
    <property type="project" value="InterPro"/>
</dbReference>
<dbReference type="Proteomes" id="UP001163046">
    <property type="component" value="Unassembled WGS sequence"/>
</dbReference>
<evidence type="ECO:0000313" key="4">
    <source>
        <dbReference type="EMBL" id="KAJ7379382.1"/>
    </source>
</evidence>
<dbReference type="OrthoDB" id="2325716at2759"/>
<protein>
    <recommendedName>
        <fullName evidence="3">AAA+ ATPase domain-containing protein</fullName>
    </recommendedName>
</protein>